<reference evidence="2 3" key="1">
    <citation type="submission" date="2019-04" db="EMBL/GenBank/DDBJ databases">
        <title>Natronospirillum operosus gen. nov., sp. nov., a haloalkaliphilic satellite isolated from decaying biomass of laboratory culture of cyanobacterium Geitlerinema sp. and proposal of Natronospirillaceae fam. nov. and Saccharospirillaceae fam. nov.</title>
        <authorList>
            <person name="Kevbrin V."/>
            <person name="Boltyanskaya Y."/>
            <person name="Koziaeva V."/>
            <person name="Grouzdev D.S."/>
            <person name="Park M."/>
            <person name="Cho J."/>
        </authorList>
    </citation>
    <scope>NUCLEOTIDE SEQUENCE [LARGE SCALE GENOMIC DNA]</scope>
    <source>
        <strain evidence="2 3">G-116</strain>
    </source>
</reference>
<evidence type="ECO:0000313" key="3">
    <source>
        <dbReference type="Proteomes" id="UP000297475"/>
    </source>
</evidence>
<keyword evidence="1" id="KW-0472">Membrane</keyword>
<dbReference type="AlphaFoldDB" id="A0A4Z0W7K8"/>
<protein>
    <submittedName>
        <fullName evidence="2">Uncharacterized protein</fullName>
    </submittedName>
</protein>
<dbReference type="RefSeq" id="WP_135484599.1">
    <property type="nucleotide sequence ID" value="NZ_SRMF01000011.1"/>
</dbReference>
<keyword evidence="1" id="KW-1133">Transmembrane helix</keyword>
<dbReference type="Proteomes" id="UP000297475">
    <property type="component" value="Unassembled WGS sequence"/>
</dbReference>
<evidence type="ECO:0000313" key="2">
    <source>
        <dbReference type="EMBL" id="TGG90718.1"/>
    </source>
</evidence>
<accession>A0A4Z0W7K8</accession>
<dbReference type="EMBL" id="SRMF01000011">
    <property type="protein sequence ID" value="TGG90718.1"/>
    <property type="molecule type" value="Genomic_DNA"/>
</dbReference>
<proteinExistence type="predicted"/>
<name>A0A4Z0W7K8_9GAMM</name>
<feature type="transmembrane region" description="Helical" evidence="1">
    <location>
        <begin position="7"/>
        <end position="30"/>
    </location>
</feature>
<feature type="transmembrane region" description="Helical" evidence="1">
    <location>
        <begin position="42"/>
        <end position="62"/>
    </location>
</feature>
<sequence length="77" mass="8481">MNSRLRWVFHLCLGYGALFLVVFGGAAFVMLDSGVPGLHPGIETALFVLLAGSLAYIGVYLITSAYTQWRDQQQDED</sequence>
<evidence type="ECO:0000256" key="1">
    <source>
        <dbReference type="SAM" id="Phobius"/>
    </source>
</evidence>
<gene>
    <name evidence="2" type="ORF">E4656_17430</name>
</gene>
<keyword evidence="3" id="KW-1185">Reference proteome</keyword>
<organism evidence="2 3">
    <name type="scientific">Natronospirillum operosum</name>
    <dbReference type="NCBI Taxonomy" id="2759953"/>
    <lineage>
        <taxon>Bacteria</taxon>
        <taxon>Pseudomonadati</taxon>
        <taxon>Pseudomonadota</taxon>
        <taxon>Gammaproteobacteria</taxon>
        <taxon>Oceanospirillales</taxon>
        <taxon>Natronospirillaceae</taxon>
        <taxon>Natronospirillum</taxon>
    </lineage>
</organism>
<keyword evidence="1" id="KW-0812">Transmembrane</keyword>
<comment type="caution">
    <text evidence="2">The sequence shown here is derived from an EMBL/GenBank/DDBJ whole genome shotgun (WGS) entry which is preliminary data.</text>
</comment>